<reference evidence="1" key="1">
    <citation type="submission" date="2019-08" db="EMBL/GenBank/DDBJ databases">
        <authorList>
            <person name="Kucharzyk K."/>
            <person name="Murdoch R.W."/>
            <person name="Higgins S."/>
            <person name="Loffler F."/>
        </authorList>
    </citation>
    <scope>NUCLEOTIDE SEQUENCE</scope>
</reference>
<evidence type="ECO:0000313" key="1">
    <source>
        <dbReference type="EMBL" id="MPM25027.1"/>
    </source>
</evidence>
<protein>
    <recommendedName>
        <fullName evidence="2">CotH protein</fullName>
    </recommendedName>
</protein>
<dbReference type="Pfam" id="PF08757">
    <property type="entry name" value="CotH"/>
    <property type="match status" value="1"/>
</dbReference>
<sequence>MKKFIIFLTSILLILVVALVLYNEGIPFRSSFYSLNALQTAEQGTLDSITATRKPSRRDFLSLSYQGYELPVFNQPSDTFLFCKQLTDNISIEQNIGCKVVKTTDGNSMTIAAYDKTTYRLYQIELTTLPVISITTLGGTKTESVSDDYCYGVFTVFDSGTGEALQYDIGVKTRGGTSKLFYPKKSYTVKFIDAISGKDESHSVLGMTENSRFALNSLYEDDSKIRDIVSLQLWEEMENTQGMSCDYSIDMIPTEVVFNGAYWGLYGFQEIVNVDSMLGGSQEEAATFKILYYHIPVLEALDPASEEWQSIELTSCSMDNRWECMREFIEDAYYTSDDEFRSQVGTRLDMQNCKDFYLYLSFIYATDNIWKNCVFVQSTDETGAMKLRLVPWDTDQCLGIFWSTYTDLKVELDITRAERDFAVEDPYLLGKLWELDAGGFRCSTANRWFELRNGALSEESLYALIDGTFEEITLSGARARDAARWPNSAVCGDNSFIDEFVSRRLTYLDDYYADILAENG</sequence>
<proteinExistence type="predicted"/>
<name>A0A644YA15_9ZZZZ</name>
<dbReference type="EMBL" id="VSSQ01004397">
    <property type="protein sequence ID" value="MPM25027.1"/>
    <property type="molecule type" value="Genomic_DNA"/>
</dbReference>
<dbReference type="InterPro" id="IPR014867">
    <property type="entry name" value="Spore_coat_CotH_CotH2/3/7"/>
</dbReference>
<dbReference type="AlphaFoldDB" id="A0A644YA15"/>
<comment type="caution">
    <text evidence="1">The sequence shown here is derived from an EMBL/GenBank/DDBJ whole genome shotgun (WGS) entry which is preliminary data.</text>
</comment>
<accession>A0A644YA15</accession>
<organism evidence="1">
    <name type="scientific">bioreactor metagenome</name>
    <dbReference type="NCBI Taxonomy" id="1076179"/>
    <lineage>
        <taxon>unclassified sequences</taxon>
        <taxon>metagenomes</taxon>
        <taxon>ecological metagenomes</taxon>
    </lineage>
</organism>
<gene>
    <name evidence="1" type="ORF">SDC9_71516</name>
</gene>
<evidence type="ECO:0008006" key="2">
    <source>
        <dbReference type="Google" id="ProtNLM"/>
    </source>
</evidence>